<feature type="compositionally biased region" description="Low complexity" evidence="4">
    <location>
        <begin position="370"/>
        <end position="384"/>
    </location>
</feature>
<dbReference type="EMBL" id="KZ988953">
    <property type="protein sequence ID" value="RKP11389.1"/>
    <property type="molecule type" value="Genomic_DNA"/>
</dbReference>
<evidence type="ECO:0000313" key="6">
    <source>
        <dbReference type="EMBL" id="RKP11389.1"/>
    </source>
</evidence>
<feature type="compositionally biased region" description="Basic and acidic residues" evidence="4">
    <location>
        <begin position="293"/>
        <end position="303"/>
    </location>
</feature>
<feature type="region of interest" description="Disordered" evidence="4">
    <location>
        <begin position="1"/>
        <end position="57"/>
    </location>
</feature>
<dbReference type="PANTHER" id="PTHR47793:SF1">
    <property type="entry name" value="HISTONE DEACETYLASE COMPLEX SUBUNIT CTI6"/>
    <property type="match status" value="1"/>
</dbReference>
<evidence type="ECO:0000256" key="2">
    <source>
        <dbReference type="ARBA" id="ARBA00022771"/>
    </source>
</evidence>
<name>A0A4V1IXK6_9FUNG</name>
<accession>A0A4V1IXK6</accession>
<feature type="region of interest" description="Disordered" evidence="4">
    <location>
        <begin position="122"/>
        <end position="168"/>
    </location>
</feature>
<gene>
    <name evidence="6" type="ORF">BJ684DRAFT_22052</name>
</gene>
<feature type="domain" description="Zinc finger PHD-type" evidence="5">
    <location>
        <begin position="69"/>
        <end position="116"/>
    </location>
</feature>
<feature type="region of interest" description="Disordered" evidence="4">
    <location>
        <begin position="449"/>
        <end position="501"/>
    </location>
</feature>
<keyword evidence="7" id="KW-1185">Reference proteome</keyword>
<feature type="region of interest" description="Disordered" evidence="4">
    <location>
        <begin position="530"/>
        <end position="559"/>
    </location>
</feature>
<feature type="compositionally biased region" description="Low complexity" evidence="4">
    <location>
        <begin position="461"/>
        <end position="473"/>
    </location>
</feature>
<feature type="compositionally biased region" description="Low complexity" evidence="4">
    <location>
        <begin position="150"/>
        <end position="163"/>
    </location>
</feature>
<dbReference type="Pfam" id="PF20826">
    <property type="entry name" value="PHD_5"/>
    <property type="match status" value="1"/>
</dbReference>
<dbReference type="CDD" id="cd15550">
    <property type="entry name" value="PHD_MLL5"/>
    <property type="match status" value="1"/>
</dbReference>
<protein>
    <recommendedName>
        <fullName evidence="5">Zinc finger PHD-type domain-containing protein</fullName>
    </recommendedName>
</protein>
<dbReference type="SMART" id="SM00249">
    <property type="entry name" value="PHD"/>
    <property type="match status" value="1"/>
</dbReference>
<feature type="compositionally biased region" description="Basic and acidic residues" evidence="4">
    <location>
        <begin position="228"/>
        <end position="239"/>
    </location>
</feature>
<dbReference type="AlphaFoldDB" id="A0A4V1IXK6"/>
<feature type="compositionally biased region" description="Low complexity" evidence="4">
    <location>
        <begin position="329"/>
        <end position="340"/>
    </location>
</feature>
<dbReference type="Gene3D" id="3.30.40.10">
    <property type="entry name" value="Zinc/RING finger domain, C3HC4 (zinc finger)"/>
    <property type="match status" value="1"/>
</dbReference>
<feature type="compositionally biased region" description="Low complexity" evidence="4">
    <location>
        <begin position="392"/>
        <end position="401"/>
    </location>
</feature>
<dbReference type="PANTHER" id="PTHR47793">
    <property type="entry name" value="HISTONE DEACETYLASE COMPLEX SUBUNIT CTI6"/>
    <property type="match status" value="1"/>
</dbReference>
<evidence type="ECO:0000313" key="7">
    <source>
        <dbReference type="Proteomes" id="UP000267251"/>
    </source>
</evidence>
<feature type="compositionally biased region" description="Basic residues" evidence="4">
    <location>
        <begin position="250"/>
        <end position="262"/>
    </location>
</feature>
<feature type="compositionally biased region" description="Acidic residues" evidence="4">
    <location>
        <begin position="550"/>
        <end position="559"/>
    </location>
</feature>
<reference evidence="7" key="1">
    <citation type="journal article" date="2018" name="Nat. Microbiol.">
        <title>Leveraging single-cell genomics to expand the fungal tree of life.</title>
        <authorList>
            <person name="Ahrendt S.R."/>
            <person name="Quandt C.A."/>
            <person name="Ciobanu D."/>
            <person name="Clum A."/>
            <person name="Salamov A."/>
            <person name="Andreopoulos B."/>
            <person name="Cheng J.F."/>
            <person name="Woyke T."/>
            <person name="Pelin A."/>
            <person name="Henrissat B."/>
            <person name="Reynolds N.K."/>
            <person name="Benny G.L."/>
            <person name="Smith M.E."/>
            <person name="James T.Y."/>
            <person name="Grigoriev I.V."/>
        </authorList>
    </citation>
    <scope>NUCLEOTIDE SEQUENCE [LARGE SCALE GENOMIC DNA]</scope>
</reference>
<evidence type="ECO:0000256" key="1">
    <source>
        <dbReference type="ARBA" id="ARBA00022723"/>
    </source>
</evidence>
<feature type="region of interest" description="Disordered" evidence="4">
    <location>
        <begin position="202"/>
        <end position="419"/>
    </location>
</feature>
<proteinExistence type="predicted"/>
<evidence type="ECO:0000256" key="3">
    <source>
        <dbReference type="ARBA" id="ARBA00022833"/>
    </source>
</evidence>
<evidence type="ECO:0000259" key="5">
    <source>
        <dbReference type="SMART" id="SM00249"/>
    </source>
</evidence>
<keyword evidence="2" id="KW-0863">Zinc-finger</keyword>
<dbReference type="InterPro" id="IPR019786">
    <property type="entry name" value="Zinc_finger_PHD-type_CS"/>
</dbReference>
<dbReference type="InterPro" id="IPR053051">
    <property type="entry name" value="HDAC_complex_subunit"/>
</dbReference>
<keyword evidence="1" id="KW-0479">Metal-binding</keyword>
<dbReference type="InterPro" id="IPR011011">
    <property type="entry name" value="Znf_FYVE_PHD"/>
</dbReference>
<dbReference type="PROSITE" id="PS01359">
    <property type="entry name" value="ZF_PHD_1"/>
    <property type="match status" value="1"/>
</dbReference>
<organism evidence="6 7">
    <name type="scientific">Piptocephalis cylindrospora</name>
    <dbReference type="NCBI Taxonomy" id="1907219"/>
    <lineage>
        <taxon>Eukaryota</taxon>
        <taxon>Fungi</taxon>
        <taxon>Fungi incertae sedis</taxon>
        <taxon>Zoopagomycota</taxon>
        <taxon>Zoopagomycotina</taxon>
        <taxon>Zoopagomycetes</taxon>
        <taxon>Zoopagales</taxon>
        <taxon>Piptocephalidaceae</taxon>
        <taxon>Piptocephalis</taxon>
    </lineage>
</organism>
<evidence type="ECO:0000256" key="4">
    <source>
        <dbReference type="SAM" id="MobiDB-lite"/>
    </source>
</evidence>
<keyword evidence="3" id="KW-0862">Zinc</keyword>
<dbReference type="SUPFAM" id="SSF57903">
    <property type="entry name" value="FYVE/PHD zinc finger"/>
    <property type="match status" value="1"/>
</dbReference>
<sequence>MGTYRWIAGQGRRSLRSSKASTPSSSKKATKSSGSTSKPSSKRLPSSSPDRGGPSEVLDLDWEGEFVIRCVCGDDDPEGFQLCCEQCLVWQHGECVGFPEETSPGIPDKYFCEQCQPEGHPAIWGRPTEAASKRKSRKRKASGVITPRKSSSSSSSSVSSSPSIKDSPLAKYKEESIFGLSTSASSSLSSVSSAILEVEEGGMMNPLSLPDEQLREDMMGEEEEEEDMLHKEDDTRNQRDLPPPSPRIRERPRRLAGGKKRSLDHSSSSSSSSSSLLPPLPTPPTSSSSPSMGKDEGGADRWESPPLPRPHRRSSSATVSTYVPPAPTSIPFSSSTIITSHDPIKLTHSPKPPTPMTPSVSEEPGKSHGESSSSSKSKASSGSSGRRHSSRHSTTTTSSSSIIVPPPQEGPATYQPLLLKPRRFHRSGVREMEKALGQVLAYVGRLREGFGSSHRSPHPSGPSSSPPQGGNLPSPAPEEGSHGPSSPPTLLGKETEGSRRVQELMHIVDTQATGLKMDLEAFHRWQQDRLANPLSSAKRKGPPTYSSSNEGEDEAMDHD</sequence>
<feature type="compositionally biased region" description="Low complexity" evidence="4">
    <location>
        <begin position="266"/>
        <end position="277"/>
    </location>
</feature>
<dbReference type="InterPro" id="IPR013083">
    <property type="entry name" value="Znf_RING/FYVE/PHD"/>
</dbReference>
<dbReference type="InterPro" id="IPR001965">
    <property type="entry name" value="Znf_PHD"/>
</dbReference>
<feature type="compositionally biased region" description="Low complexity" evidence="4">
    <location>
        <begin position="17"/>
        <end position="49"/>
    </location>
</feature>
<dbReference type="GO" id="GO:0008270">
    <property type="term" value="F:zinc ion binding"/>
    <property type="evidence" value="ECO:0007669"/>
    <property type="project" value="UniProtKB-KW"/>
</dbReference>
<dbReference type="OrthoDB" id="79252at2759"/>
<dbReference type="Proteomes" id="UP000267251">
    <property type="component" value="Unassembled WGS sequence"/>
</dbReference>